<proteinExistence type="predicted"/>
<evidence type="ECO:0000313" key="3">
    <source>
        <dbReference type="Proteomes" id="UP001168640"/>
    </source>
</evidence>
<dbReference type="EMBL" id="JAUMIS010000001">
    <property type="protein sequence ID" value="MDO3721179.1"/>
    <property type="molecule type" value="Genomic_DNA"/>
</dbReference>
<gene>
    <name evidence="2" type="ORF">QVZ43_05555</name>
</gene>
<feature type="transmembrane region" description="Helical" evidence="1">
    <location>
        <begin position="73"/>
        <end position="95"/>
    </location>
</feature>
<reference evidence="2" key="1">
    <citation type="submission" date="2023-07" db="EMBL/GenBank/DDBJ databases">
        <title>Marinobacter sp. chi1 genome sequencing and assembly.</title>
        <authorList>
            <person name="Park S."/>
        </authorList>
    </citation>
    <scope>NUCLEOTIDE SEQUENCE</scope>
    <source>
        <strain evidence="2">Chi1</strain>
    </source>
</reference>
<keyword evidence="3" id="KW-1185">Reference proteome</keyword>
<evidence type="ECO:0000256" key="1">
    <source>
        <dbReference type="SAM" id="Phobius"/>
    </source>
</evidence>
<comment type="caution">
    <text evidence="2">The sequence shown here is derived from an EMBL/GenBank/DDBJ whole genome shotgun (WGS) entry which is preliminary data.</text>
</comment>
<dbReference type="RefSeq" id="WP_302909175.1">
    <property type="nucleotide sequence ID" value="NZ_JAUMIS010000001.1"/>
</dbReference>
<name>A0ABT8VYV6_9GAMM</name>
<keyword evidence="1" id="KW-0812">Transmembrane</keyword>
<keyword evidence="1" id="KW-0472">Membrane</keyword>
<keyword evidence="1" id="KW-1133">Transmembrane helix</keyword>
<dbReference type="Proteomes" id="UP001168640">
    <property type="component" value="Unassembled WGS sequence"/>
</dbReference>
<protein>
    <submittedName>
        <fullName evidence="2">DUF2834 domain-containing protein</fullName>
    </submittedName>
</protein>
<organism evidence="2 3">
    <name type="scientific">Marinobacter suaedae</name>
    <dbReference type="NCBI Taxonomy" id="3057675"/>
    <lineage>
        <taxon>Bacteria</taxon>
        <taxon>Pseudomonadati</taxon>
        <taxon>Pseudomonadota</taxon>
        <taxon>Gammaproteobacteria</taxon>
        <taxon>Pseudomonadales</taxon>
        <taxon>Marinobacteraceae</taxon>
        <taxon>Marinobacter</taxon>
    </lineage>
</organism>
<feature type="transmembrane region" description="Helical" evidence="1">
    <location>
        <begin position="42"/>
        <end position="61"/>
    </location>
</feature>
<sequence length="117" mass="12601">MRISVLPLIVLCLFVGYTGWTMTIADESLLDFGARLMSSPDTAQVVIDLYILGAMACVWMYQDARARGKGLGYLMPFFVLTAIFVSAGPLLYLVLRGKQSATSDSETPDAAGQTGTP</sequence>
<accession>A0ABT8VYV6</accession>
<evidence type="ECO:0000313" key="2">
    <source>
        <dbReference type="EMBL" id="MDO3721179.1"/>
    </source>
</evidence>